<proteinExistence type="predicted"/>
<feature type="domain" description="DUF1553" evidence="3">
    <location>
        <begin position="461"/>
        <end position="687"/>
    </location>
</feature>
<protein>
    <recommendedName>
        <fullName evidence="7">Xanthan lyase</fullName>
    </recommendedName>
</protein>
<dbReference type="InterPro" id="IPR022655">
    <property type="entry name" value="DUF1553"/>
</dbReference>
<organism evidence="5 6">
    <name type="scientific">Blastopirellula marina</name>
    <dbReference type="NCBI Taxonomy" id="124"/>
    <lineage>
        <taxon>Bacteria</taxon>
        <taxon>Pseudomonadati</taxon>
        <taxon>Planctomycetota</taxon>
        <taxon>Planctomycetia</taxon>
        <taxon>Pirellulales</taxon>
        <taxon>Pirellulaceae</taxon>
        <taxon>Blastopirellula</taxon>
    </lineage>
</organism>
<feature type="domain" description="Golvesin/Xly CBD-like" evidence="4">
    <location>
        <begin position="42"/>
        <end position="173"/>
    </location>
</feature>
<dbReference type="InterPro" id="IPR011444">
    <property type="entry name" value="DUF1549"/>
</dbReference>
<evidence type="ECO:0000313" key="6">
    <source>
        <dbReference type="Proteomes" id="UP000240009"/>
    </source>
</evidence>
<name>A0A2S8FUP3_9BACT</name>
<reference evidence="5 6" key="1">
    <citation type="submission" date="2018-02" db="EMBL/GenBank/DDBJ databases">
        <title>Comparative genomes isolates from brazilian mangrove.</title>
        <authorList>
            <person name="Araujo J.E."/>
            <person name="Taketani R.G."/>
            <person name="Silva M.C.P."/>
            <person name="Loureco M.V."/>
            <person name="Andreote F.D."/>
        </authorList>
    </citation>
    <scope>NUCLEOTIDE SEQUENCE [LARGE SCALE GENOMIC DNA]</scope>
    <source>
        <strain evidence="5 6">HEX-2 MGV</strain>
    </source>
</reference>
<dbReference type="PANTHER" id="PTHR35889">
    <property type="entry name" value="CYCLOINULO-OLIGOSACCHARIDE FRUCTANOTRANSFERASE-RELATED"/>
    <property type="match status" value="1"/>
</dbReference>
<evidence type="ECO:0000259" key="4">
    <source>
        <dbReference type="Pfam" id="PF25275"/>
    </source>
</evidence>
<comment type="caution">
    <text evidence="5">The sequence shown here is derived from an EMBL/GenBank/DDBJ whole genome shotgun (WGS) entry which is preliminary data.</text>
</comment>
<dbReference type="Pfam" id="PF07583">
    <property type="entry name" value="PSCyt2"/>
    <property type="match status" value="1"/>
</dbReference>
<sequence>MRLPPHGYRIRIASITLLLLLPVVLCAADSLDTKPLPGILLDNSAGQLMGPWQLSVHSKPYIGEGYVHSGVPGREEAAISKTITFRQKLPASGKYGVYLAYNANSNRAASAPVEIQHAEGDAKLTVNQRQAPQGPSVFHSLGEFNFDSEKDAVVAISDKDAQGIVIVDAVLFVPVSEIAKLDAVGKKLATKDPEPKQEKKEKEKPKPETAPAFVRIQDTDARLLTSDELDRLIDREANLNKTTDIVDDETFLRRVTIDVIGRIPTEHERTDFLADTNPARRSLLIDRLLESPEFGKNWGNYWSDVFSYRIPQPELTFLDYQIFQDWMAQQMNEGTGWDEISYRILTATGKVGDNPPAFFVGFHQASTSRLAGETTRIFLGTQIQCAECHDHPFVDIPQERFHQMAAFFVRTNAKLPWNDSGEIEVGSKDAGEHKMPDTNKTMMPAVFAGDQLEKGISDVSRRVTLAKWVVSPDNALFAKAYVNRAWERLMDQPFCDPIDEISEEAGFPSLPSVHDAVAGHFVANEYDAKPLFRLILNTKAYQRELDSADEVVGQLASAELRKMRGDVVFKNLETAIELPNVKGEQMKPTAEMRFPPPPKSTKDIVNDVFGYDPSLGKQFRPQTMQQAMFLMNNRQLQDQVKAGDDQKTKLAKLLNETPDDRQAIQRLYINVLGRAPADKELEIAYDYVQGGVSRDEAFEDLLWALLNTAEFTTRK</sequence>
<dbReference type="OrthoDB" id="289126at2"/>
<evidence type="ECO:0000259" key="3">
    <source>
        <dbReference type="Pfam" id="PF07587"/>
    </source>
</evidence>
<dbReference type="Pfam" id="PF25275">
    <property type="entry name" value="Golvesin_C"/>
    <property type="match status" value="1"/>
</dbReference>
<gene>
    <name evidence="5" type="ORF">C5Y96_09010</name>
</gene>
<accession>A0A2S8FUP3</accession>
<feature type="domain" description="DUF1549" evidence="2">
    <location>
        <begin position="239"/>
        <end position="412"/>
    </location>
</feature>
<evidence type="ECO:0008006" key="7">
    <source>
        <dbReference type="Google" id="ProtNLM"/>
    </source>
</evidence>
<dbReference type="EMBL" id="PUIA01000026">
    <property type="protein sequence ID" value="PQO35780.1"/>
    <property type="molecule type" value="Genomic_DNA"/>
</dbReference>
<dbReference type="Pfam" id="PF07587">
    <property type="entry name" value="PSD1"/>
    <property type="match status" value="1"/>
</dbReference>
<dbReference type="AlphaFoldDB" id="A0A2S8FUP3"/>
<evidence type="ECO:0000259" key="2">
    <source>
        <dbReference type="Pfam" id="PF07583"/>
    </source>
</evidence>
<evidence type="ECO:0000313" key="5">
    <source>
        <dbReference type="EMBL" id="PQO35780.1"/>
    </source>
</evidence>
<dbReference type="InterPro" id="IPR033803">
    <property type="entry name" value="CBD-like_Golvesin-Xly"/>
</dbReference>
<dbReference type="PANTHER" id="PTHR35889:SF3">
    <property type="entry name" value="F-BOX DOMAIN-CONTAINING PROTEIN"/>
    <property type="match status" value="1"/>
</dbReference>
<feature type="region of interest" description="Disordered" evidence="1">
    <location>
        <begin position="189"/>
        <end position="209"/>
    </location>
</feature>
<dbReference type="RefSeq" id="WP_105352237.1">
    <property type="nucleotide sequence ID" value="NZ_PUIA01000026.1"/>
</dbReference>
<dbReference type="Proteomes" id="UP000240009">
    <property type="component" value="Unassembled WGS sequence"/>
</dbReference>
<evidence type="ECO:0000256" key="1">
    <source>
        <dbReference type="SAM" id="MobiDB-lite"/>
    </source>
</evidence>
<feature type="compositionally biased region" description="Basic and acidic residues" evidence="1">
    <location>
        <begin position="189"/>
        <end position="207"/>
    </location>
</feature>